<evidence type="ECO:0000256" key="8">
    <source>
        <dbReference type="SAM" id="MobiDB-lite"/>
    </source>
</evidence>
<keyword evidence="9" id="KW-1133">Transmembrane helix</keyword>
<evidence type="ECO:0000313" key="11">
    <source>
        <dbReference type="EMBL" id="MCU6700958.1"/>
    </source>
</evidence>
<keyword evidence="9" id="KW-0812">Transmembrane</keyword>
<sequence length="462" mass="51616">MKRMIRLIAVVSAVSLIGTFTSGSMRQVRASEAEASQNESNEKPESEMTEEEKAAKAEKEAREKALKEAYELPVQTNEIKNWPEGPGTYGDSAIVMDADSGAILYAKNIDKKEYPASITKVLTALLAFQYGNMEDTVTISDHALSCLGSGYASIGLKAGDKISMEQALYATLLASANEAACAVGETVAAEHDQDYDWFIRQMNTTCKNLGGTNSNFTNTNGVYDENHYTCARDMALIGKALFDYPESFTICQTEQYAIPASDTVEEHIFQQKHHMLIKDNKDYYEYAIAGKTGYTTEAENTLITLADNGERRLVCVVMRTYGGHTYSDTRALLEYGFQNFRNVDIAENEKKDTYDALEHGAFVVLPEKVDFDKLKCKVEIHEGSKREGTATYYYKDNPVGSCEVTVAKDYKQKEITFSESDKKGINYKLLILICTGVVVILLTVTSIFTGIIRKRKRRKRRK</sequence>
<evidence type="ECO:0000256" key="4">
    <source>
        <dbReference type="ARBA" id="ARBA00022960"/>
    </source>
</evidence>
<dbReference type="InterPro" id="IPR018044">
    <property type="entry name" value="Peptidase_S11"/>
</dbReference>
<dbReference type="EMBL" id="JAOQJV010000021">
    <property type="protein sequence ID" value="MCU6700958.1"/>
    <property type="molecule type" value="Genomic_DNA"/>
</dbReference>
<evidence type="ECO:0000256" key="3">
    <source>
        <dbReference type="ARBA" id="ARBA00022801"/>
    </source>
</evidence>
<reference evidence="11 12" key="1">
    <citation type="journal article" date="2021" name="ISME Commun">
        <title>Automated analysis of genomic sequences facilitates high-throughput and comprehensive description of bacteria.</title>
        <authorList>
            <person name="Hitch T.C.A."/>
        </authorList>
    </citation>
    <scope>NUCLEOTIDE SEQUENCE [LARGE SCALE GENOMIC DNA]</scope>
    <source>
        <strain evidence="11 12">Sanger_02</strain>
    </source>
</reference>
<keyword evidence="11" id="KW-0645">Protease</keyword>
<evidence type="ECO:0000256" key="9">
    <source>
        <dbReference type="SAM" id="Phobius"/>
    </source>
</evidence>
<protein>
    <submittedName>
        <fullName evidence="11">D-alanyl-D-alanine carboxypeptidase</fullName>
    </submittedName>
</protein>
<dbReference type="Gene3D" id="3.40.710.10">
    <property type="entry name" value="DD-peptidase/beta-lactamase superfamily"/>
    <property type="match status" value="1"/>
</dbReference>
<comment type="caution">
    <text evidence="11">The sequence shown here is derived from an EMBL/GenBank/DDBJ whole genome shotgun (WGS) entry which is preliminary data.</text>
</comment>
<dbReference type="PANTHER" id="PTHR21581">
    <property type="entry name" value="D-ALANYL-D-ALANINE CARBOXYPEPTIDASE"/>
    <property type="match status" value="1"/>
</dbReference>
<comment type="similarity">
    <text evidence="1 7">Belongs to the peptidase S11 family.</text>
</comment>
<feature type="transmembrane region" description="Helical" evidence="9">
    <location>
        <begin position="429"/>
        <end position="452"/>
    </location>
</feature>
<dbReference type="InterPro" id="IPR001967">
    <property type="entry name" value="Peptidase_S11_N"/>
</dbReference>
<keyword evidence="5" id="KW-0573">Peptidoglycan synthesis</keyword>
<gene>
    <name evidence="11" type="ORF">OCV65_12045</name>
</gene>
<keyword evidence="11" id="KW-0121">Carboxypeptidase</keyword>
<feature type="domain" description="Peptidase S11 D-alanyl-D-alanine carboxypeptidase A N-terminal" evidence="10">
    <location>
        <begin position="90"/>
        <end position="319"/>
    </location>
</feature>
<dbReference type="PRINTS" id="PR00725">
    <property type="entry name" value="DADACBPTASE1"/>
</dbReference>
<dbReference type="GO" id="GO:0004180">
    <property type="term" value="F:carboxypeptidase activity"/>
    <property type="evidence" value="ECO:0007669"/>
    <property type="project" value="UniProtKB-KW"/>
</dbReference>
<dbReference type="RefSeq" id="WP_262582248.1">
    <property type="nucleotide sequence ID" value="NZ_JAOQJV010000021.1"/>
</dbReference>
<dbReference type="PANTHER" id="PTHR21581:SF6">
    <property type="entry name" value="TRAFFICKING PROTEIN PARTICLE COMPLEX SUBUNIT 12"/>
    <property type="match status" value="1"/>
</dbReference>
<name>A0ABT2S8V4_9FIRM</name>
<accession>A0ABT2S8V4</accession>
<keyword evidence="2" id="KW-0732">Signal</keyword>
<feature type="compositionally biased region" description="Basic and acidic residues" evidence="8">
    <location>
        <begin position="40"/>
        <end position="62"/>
    </location>
</feature>
<evidence type="ECO:0000256" key="1">
    <source>
        <dbReference type="ARBA" id="ARBA00007164"/>
    </source>
</evidence>
<dbReference type="SUPFAM" id="SSF56601">
    <property type="entry name" value="beta-lactamase/transpeptidase-like"/>
    <property type="match status" value="1"/>
</dbReference>
<keyword evidence="12" id="KW-1185">Reference proteome</keyword>
<keyword evidence="6" id="KW-0961">Cell wall biogenesis/degradation</keyword>
<keyword evidence="3" id="KW-0378">Hydrolase</keyword>
<proteinExistence type="inferred from homology"/>
<feature type="region of interest" description="Disordered" evidence="8">
    <location>
        <begin position="27"/>
        <end position="62"/>
    </location>
</feature>
<evidence type="ECO:0000256" key="6">
    <source>
        <dbReference type="ARBA" id="ARBA00023316"/>
    </source>
</evidence>
<dbReference type="InterPro" id="IPR012338">
    <property type="entry name" value="Beta-lactam/transpept-like"/>
</dbReference>
<evidence type="ECO:0000259" key="10">
    <source>
        <dbReference type="Pfam" id="PF00768"/>
    </source>
</evidence>
<evidence type="ECO:0000256" key="5">
    <source>
        <dbReference type="ARBA" id="ARBA00022984"/>
    </source>
</evidence>
<evidence type="ECO:0000256" key="2">
    <source>
        <dbReference type="ARBA" id="ARBA00022729"/>
    </source>
</evidence>
<keyword evidence="9" id="KW-0472">Membrane</keyword>
<keyword evidence="4" id="KW-0133">Cell shape</keyword>
<evidence type="ECO:0000256" key="7">
    <source>
        <dbReference type="RuleBase" id="RU004016"/>
    </source>
</evidence>
<dbReference type="Proteomes" id="UP001207605">
    <property type="component" value="Unassembled WGS sequence"/>
</dbReference>
<evidence type="ECO:0000313" key="12">
    <source>
        <dbReference type="Proteomes" id="UP001207605"/>
    </source>
</evidence>
<dbReference type="Pfam" id="PF00768">
    <property type="entry name" value="Peptidase_S11"/>
    <property type="match status" value="1"/>
</dbReference>
<organism evidence="11 12">
    <name type="scientific">Dorea ammoniilytica</name>
    <dbReference type="NCBI Taxonomy" id="2981788"/>
    <lineage>
        <taxon>Bacteria</taxon>
        <taxon>Bacillati</taxon>
        <taxon>Bacillota</taxon>
        <taxon>Clostridia</taxon>
        <taxon>Lachnospirales</taxon>
        <taxon>Lachnospiraceae</taxon>
        <taxon>Dorea</taxon>
    </lineage>
</organism>